<comment type="caution">
    <text evidence="7">The sequence shown here is derived from an EMBL/GenBank/DDBJ whole genome shotgun (WGS) entry which is preliminary data.</text>
</comment>
<name>A0A2N3VER7_9NOCA</name>
<evidence type="ECO:0000256" key="4">
    <source>
        <dbReference type="ARBA" id="ARBA00022837"/>
    </source>
</evidence>
<dbReference type="Gene3D" id="3.40.720.10">
    <property type="entry name" value="Alkaline Phosphatase, subunit A"/>
    <property type="match status" value="1"/>
</dbReference>
<dbReference type="SUPFAM" id="SSF53649">
    <property type="entry name" value="Alkaline phosphatase-like"/>
    <property type="match status" value="1"/>
</dbReference>
<comment type="similarity">
    <text evidence="1">Belongs to the sulfatase family.</text>
</comment>
<accession>A0A2N3VER7</accession>
<dbReference type="AlphaFoldDB" id="A0A2N3VER7"/>
<evidence type="ECO:0000313" key="8">
    <source>
        <dbReference type="Proteomes" id="UP000233766"/>
    </source>
</evidence>
<sequence>MPVPPHARGYASFGGEAGRTSAESTPDWTYPPTAPAGAPNIVVVLVDDMGYSDIGPFGSEIETPTLDRLAAQGVRLSNYHTTPLCSPSRAALLTGINSHRAGFGFVANADPGYPGLRLELADDVLTLPEILRGNGYATYAVGKWHLVRDATMNPSAHRDSWPTQRGFDRYYGSLEGLNSFYYPNQLVSDSSVVDVEEYPEGYYLTDDLTDKALSYIKDLRAHDAEKPFFLYFAHVAMHGPLQAKAEDQAKYRGRYDQGWDELRRRRFAEQLAQGLFPPGTEQKPRNTEPGYEAAEWDSLTADERRRYAKYMEVYAGMVDSIDQSLGRIVDLLEDLGELDNTIIVFTSDNGGTAEGGPEGTRSYFAEFAHVDDPDWVGDVAHDEDLIGTAKLGVHYPRGWGQASNTPFRFYKGQTFAGGVRVPLVVSWPKGLPRTGTDPGIRHEYAYVTDLAPTLLDLAGLDRPSVRNGLPAKDFDGVSAAELLRDQAAPTRHTEQYSEMTGHRGFYRDGWKLLSLHDSDADIDAPNWQLFDVRADPTELHDLSEQYPDKAAELAAAWDESAWANTVFPLLTRADLFRRRPEEARFAAPVRLLPGTPTLERYRSQRLIAYRDFTITADLTGVRQPAAATAGDPGAARDTAAPAGAEPAGFQLGDEGVLVAHGDPLGGYLLYIEDGEVVLGVNSYGRYAAVGVPLPVGTREITVRATVEPRLRWDFTIQVDGTPLAELTDQVQLVGMAPWTGISVGVDARGPVSWDLRERRGPFRYTGALRAITYTPGPIQVPQRTIDAVEREAEYAAE</sequence>
<dbReference type="InterPro" id="IPR000917">
    <property type="entry name" value="Sulfatase_N"/>
</dbReference>
<feature type="region of interest" description="Disordered" evidence="5">
    <location>
        <begin position="1"/>
        <end position="33"/>
    </location>
</feature>
<evidence type="ECO:0000313" key="7">
    <source>
        <dbReference type="EMBL" id="PKV80129.1"/>
    </source>
</evidence>
<proteinExistence type="inferred from homology"/>
<dbReference type="PROSITE" id="PS00149">
    <property type="entry name" value="SULFATASE_2"/>
    <property type="match status" value="1"/>
</dbReference>
<feature type="domain" description="Sulfatase N-terminal" evidence="6">
    <location>
        <begin position="39"/>
        <end position="459"/>
    </location>
</feature>
<dbReference type="Pfam" id="PF00884">
    <property type="entry name" value="Sulfatase"/>
    <property type="match status" value="1"/>
</dbReference>
<dbReference type="Proteomes" id="UP000233766">
    <property type="component" value="Unassembled WGS sequence"/>
</dbReference>
<keyword evidence="2" id="KW-0479">Metal-binding</keyword>
<dbReference type="EMBL" id="PJMW01000002">
    <property type="protein sequence ID" value="PKV80129.1"/>
    <property type="molecule type" value="Genomic_DNA"/>
</dbReference>
<dbReference type="PANTHER" id="PTHR42693">
    <property type="entry name" value="ARYLSULFATASE FAMILY MEMBER"/>
    <property type="match status" value="1"/>
</dbReference>
<evidence type="ECO:0000259" key="6">
    <source>
        <dbReference type="Pfam" id="PF00884"/>
    </source>
</evidence>
<dbReference type="Gene3D" id="3.30.1120.10">
    <property type="match status" value="1"/>
</dbReference>
<keyword evidence="8" id="KW-1185">Reference proteome</keyword>
<evidence type="ECO:0000256" key="2">
    <source>
        <dbReference type="ARBA" id="ARBA00022723"/>
    </source>
</evidence>
<dbReference type="InterPro" id="IPR017850">
    <property type="entry name" value="Alkaline_phosphatase_core_sf"/>
</dbReference>
<keyword evidence="4" id="KW-0106">Calcium</keyword>
<evidence type="ECO:0000256" key="5">
    <source>
        <dbReference type="SAM" id="MobiDB-lite"/>
    </source>
</evidence>
<keyword evidence="3" id="KW-0378">Hydrolase</keyword>
<dbReference type="CDD" id="cd16025">
    <property type="entry name" value="PAS_like"/>
    <property type="match status" value="1"/>
</dbReference>
<evidence type="ECO:0000256" key="1">
    <source>
        <dbReference type="ARBA" id="ARBA00008779"/>
    </source>
</evidence>
<dbReference type="GO" id="GO:0004065">
    <property type="term" value="F:arylsulfatase activity"/>
    <property type="evidence" value="ECO:0007669"/>
    <property type="project" value="TreeGrafter"/>
</dbReference>
<dbReference type="GO" id="GO:0046872">
    <property type="term" value="F:metal ion binding"/>
    <property type="evidence" value="ECO:0007669"/>
    <property type="project" value="UniProtKB-KW"/>
</dbReference>
<dbReference type="PROSITE" id="PS00523">
    <property type="entry name" value="SULFATASE_1"/>
    <property type="match status" value="1"/>
</dbReference>
<organism evidence="7 8">
    <name type="scientific">Nocardia fluminea</name>
    <dbReference type="NCBI Taxonomy" id="134984"/>
    <lineage>
        <taxon>Bacteria</taxon>
        <taxon>Bacillati</taxon>
        <taxon>Actinomycetota</taxon>
        <taxon>Actinomycetes</taxon>
        <taxon>Mycobacteriales</taxon>
        <taxon>Nocardiaceae</taxon>
        <taxon>Nocardia</taxon>
    </lineage>
</organism>
<evidence type="ECO:0000256" key="3">
    <source>
        <dbReference type="ARBA" id="ARBA00022801"/>
    </source>
</evidence>
<gene>
    <name evidence="7" type="ORF">ATK86_4546</name>
</gene>
<dbReference type="InterPro" id="IPR024607">
    <property type="entry name" value="Sulfatase_CS"/>
</dbReference>
<reference evidence="7 8" key="1">
    <citation type="submission" date="2017-12" db="EMBL/GenBank/DDBJ databases">
        <title>Sequencing the genomes of 1000 Actinobacteria strains.</title>
        <authorList>
            <person name="Klenk H.-P."/>
        </authorList>
    </citation>
    <scope>NUCLEOTIDE SEQUENCE [LARGE SCALE GENOMIC DNA]</scope>
    <source>
        <strain evidence="7 8">DSM 44489</strain>
    </source>
</reference>
<dbReference type="OrthoDB" id="9777306at2"/>
<feature type="region of interest" description="Disordered" evidence="5">
    <location>
        <begin position="625"/>
        <end position="645"/>
    </location>
</feature>
<dbReference type="RefSeq" id="WP_101466129.1">
    <property type="nucleotide sequence ID" value="NZ_PJMW01000002.1"/>
</dbReference>
<protein>
    <submittedName>
        <fullName evidence="7">Arylsulfatase</fullName>
    </submittedName>
</protein>
<dbReference type="InterPro" id="IPR050738">
    <property type="entry name" value="Sulfatase"/>
</dbReference>
<dbReference type="PANTHER" id="PTHR42693:SF33">
    <property type="entry name" value="ARYLSULFATASE"/>
    <property type="match status" value="1"/>
</dbReference>